<accession>A0A6I4NPZ9</accession>
<organism evidence="2 3">
    <name type="scientific">Flavobacterium hydrocarbonoxydans</name>
    <dbReference type="NCBI Taxonomy" id="2683249"/>
    <lineage>
        <taxon>Bacteria</taxon>
        <taxon>Pseudomonadati</taxon>
        <taxon>Bacteroidota</taxon>
        <taxon>Flavobacteriia</taxon>
        <taxon>Flavobacteriales</taxon>
        <taxon>Flavobacteriaceae</taxon>
        <taxon>Flavobacterium</taxon>
    </lineage>
</organism>
<dbReference type="EMBL" id="WSTB01000014">
    <property type="protein sequence ID" value="MWB96488.1"/>
    <property type="molecule type" value="Genomic_DNA"/>
</dbReference>
<name>A0A6I4NPZ9_9FLAO</name>
<dbReference type="Proteomes" id="UP000471501">
    <property type="component" value="Unassembled WGS sequence"/>
</dbReference>
<dbReference type="RefSeq" id="WP_160376383.1">
    <property type="nucleotide sequence ID" value="NZ_WSTB01000014.1"/>
</dbReference>
<reference evidence="2 3" key="1">
    <citation type="submission" date="2019-12" db="EMBL/GenBank/DDBJ databases">
        <authorList>
            <person name="Kim Y.S."/>
        </authorList>
    </citation>
    <scope>NUCLEOTIDE SEQUENCE [LARGE SCALE GENOMIC DNA]</scope>
    <source>
        <strain evidence="2 3">GA093</strain>
    </source>
</reference>
<sequence>MKNLILSIILLICATANAHRTEVNILDTEAGKIAALAKVGGEMGRFFDKQKGLEILSRALSEIYTIDKKEYRETVLAAIANEYAGLDETKKAINITRSITDVHLFATNMGKIANKLVKSNPTLANELLNEAVNKARKEAAEDDLPALLAELSGKYIRLNKTDVAKELLKEANIAVEKIKDIHLDDKLSLYAEIAANMVAAGQKEEAFKLFDKAYTLSSQLKDPFERAAILTMLGGELAEKGQPEKAIQMLDEALKVSLLIKDEQKRIDVTSEIARNYGQSKKFEKGIEIAKGISDAYFSSESLIVLAKNYAKTKQTNEAYALLKEVVSKTASISSESKKATILAKTAAELTELDKKEEGKALLEDALKTLI</sequence>
<evidence type="ECO:0000313" key="3">
    <source>
        <dbReference type="Proteomes" id="UP000471501"/>
    </source>
</evidence>
<dbReference type="Gene3D" id="1.25.40.10">
    <property type="entry name" value="Tetratricopeptide repeat domain"/>
    <property type="match status" value="2"/>
</dbReference>
<keyword evidence="1" id="KW-0732">Signal</keyword>
<dbReference type="SUPFAM" id="SSF48452">
    <property type="entry name" value="TPR-like"/>
    <property type="match status" value="1"/>
</dbReference>
<keyword evidence="3" id="KW-1185">Reference proteome</keyword>
<gene>
    <name evidence="2" type="ORF">GON26_19160</name>
</gene>
<proteinExistence type="predicted"/>
<evidence type="ECO:0000313" key="2">
    <source>
        <dbReference type="EMBL" id="MWB96488.1"/>
    </source>
</evidence>
<protein>
    <submittedName>
        <fullName evidence="2">Uncharacterized protein</fullName>
    </submittedName>
</protein>
<feature type="chain" id="PRO_5026227652" evidence="1">
    <location>
        <begin position="19"/>
        <end position="371"/>
    </location>
</feature>
<feature type="signal peptide" evidence="1">
    <location>
        <begin position="1"/>
        <end position="18"/>
    </location>
</feature>
<evidence type="ECO:0000256" key="1">
    <source>
        <dbReference type="SAM" id="SignalP"/>
    </source>
</evidence>
<dbReference type="InterPro" id="IPR011990">
    <property type="entry name" value="TPR-like_helical_dom_sf"/>
</dbReference>
<dbReference type="AlphaFoldDB" id="A0A6I4NPZ9"/>
<comment type="caution">
    <text evidence="2">The sequence shown here is derived from an EMBL/GenBank/DDBJ whole genome shotgun (WGS) entry which is preliminary data.</text>
</comment>